<dbReference type="Proteomes" id="UP000789617">
    <property type="component" value="Unassembled WGS sequence"/>
</dbReference>
<protein>
    <submittedName>
        <fullName evidence="1">Uncharacterized protein</fullName>
    </submittedName>
</protein>
<sequence>MEKTFNSLYIFTLILVQYINEFRAALTSHLSS</sequence>
<organism evidence="1 2">
    <name type="scientific">Klebsiella variicola</name>
    <dbReference type="NCBI Taxonomy" id="244366"/>
    <lineage>
        <taxon>Bacteria</taxon>
        <taxon>Pseudomonadati</taxon>
        <taxon>Pseudomonadota</taxon>
        <taxon>Gammaproteobacteria</taxon>
        <taxon>Enterobacterales</taxon>
        <taxon>Enterobacteriaceae</taxon>
        <taxon>Klebsiella/Raoultella group</taxon>
        <taxon>Klebsiella</taxon>
        <taxon>Klebsiella pneumoniae complex</taxon>
    </lineage>
</organism>
<name>A0A9P0Y679_KLEVA</name>
<dbReference type="EMBL" id="CAJOXS020000005">
    <property type="protein sequence ID" value="CAH6219125.1"/>
    <property type="molecule type" value="Genomic_DNA"/>
</dbReference>
<comment type="caution">
    <text evidence="1">The sequence shown here is derived from an EMBL/GenBank/DDBJ whole genome shotgun (WGS) entry which is preliminary data.</text>
</comment>
<dbReference type="AlphaFoldDB" id="A0A9P0Y679"/>
<reference evidence="1" key="1">
    <citation type="submission" date="2022-05" db="EMBL/GenBank/DDBJ databases">
        <authorList>
            <person name="Alioto T."/>
            <person name="Alioto T."/>
            <person name="Gomez Garrido J."/>
        </authorList>
    </citation>
    <scope>NUCLEOTIDE SEQUENCE</scope>
    <source>
        <strain evidence="1">0</strain>
    </source>
</reference>
<keyword evidence="2" id="KW-1185">Reference proteome</keyword>
<accession>A0A9P0Y679</accession>
<proteinExistence type="predicted"/>
<evidence type="ECO:0000313" key="1">
    <source>
        <dbReference type="EMBL" id="CAH6219125.1"/>
    </source>
</evidence>
<evidence type="ECO:0000313" key="2">
    <source>
        <dbReference type="Proteomes" id="UP000789617"/>
    </source>
</evidence>
<gene>
    <name evidence="1" type="ORF">AN2335V1_4479</name>
</gene>